<dbReference type="PANTHER" id="PTHR45689">
    <property type="entry name" value="I[[H]] CHANNEL, ISOFORM E"/>
    <property type="match status" value="1"/>
</dbReference>
<feature type="domain" description="Cyclic nucleotide-binding" evidence="25">
    <location>
        <begin position="327"/>
        <end position="433"/>
    </location>
</feature>
<evidence type="ECO:0000256" key="21">
    <source>
        <dbReference type="ARBA" id="ARBA00034430"/>
    </source>
</evidence>
<feature type="compositionally biased region" description="Low complexity" evidence="23">
    <location>
        <begin position="547"/>
        <end position="572"/>
    </location>
</feature>
<evidence type="ECO:0000313" key="26">
    <source>
        <dbReference type="Ensembl" id="ENSACDP00005017055.1"/>
    </source>
</evidence>
<evidence type="ECO:0000256" key="5">
    <source>
        <dbReference type="ARBA" id="ARBA00022475"/>
    </source>
</evidence>
<keyword evidence="19" id="KW-1071">Ligand-gated ion channel</keyword>
<dbReference type="FunFam" id="1.10.287.70:FF:000031">
    <property type="entry name" value="Potassium/sodium hyperpolarization-activated cyclic nucleotide-gated channel 1, putative"/>
    <property type="match status" value="1"/>
</dbReference>
<dbReference type="AlphaFoldDB" id="A0A8B9E667"/>
<feature type="region of interest" description="Disordered" evidence="23">
    <location>
        <begin position="800"/>
        <end position="832"/>
    </location>
</feature>
<dbReference type="PRINTS" id="PR01463">
    <property type="entry name" value="EAGCHANLFMLY"/>
</dbReference>
<evidence type="ECO:0000256" key="6">
    <source>
        <dbReference type="ARBA" id="ARBA00022538"/>
    </source>
</evidence>
<protein>
    <submittedName>
        <fullName evidence="26">Hyperpolarization activated cyclic nucleotide gated potassium and sodium channel 2</fullName>
    </submittedName>
</protein>
<evidence type="ECO:0000256" key="19">
    <source>
        <dbReference type="ARBA" id="ARBA00023286"/>
    </source>
</evidence>
<dbReference type="Proteomes" id="UP000694521">
    <property type="component" value="Unplaced"/>
</dbReference>
<evidence type="ECO:0000256" key="10">
    <source>
        <dbReference type="ARBA" id="ARBA00022826"/>
    </source>
</evidence>
<dbReference type="GO" id="GO:0003254">
    <property type="term" value="P:regulation of membrane depolarization"/>
    <property type="evidence" value="ECO:0007669"/>
    <property type="project" value="TreeGrafter"/>
</dbReference>
<dbReference type="InterPro" id="IPR005821">
    <property type="entry name" value="Ion_trans_dom"/>
</dbReference>
<name>A0A8B9E667_ANSCY</name>
<evidence type="ECO:0000256" key="16">
    <source>
        <dbReference type="ARBA" id="ARBA00023136"/>
    </source>
</evidence>
<feature type="region of interest" description="Disordered" evidence="23">
    <location>
        <begin position="853"/>
        <end position="899"/>
    </location>
</feature>
<evidence type="ECO:0000256" key="4">
    <source>
        <dbReference type="ARBA" id="ARBA00022461"/>
    </source>
</evidence>
<feature type="compositionally biased region" description="Polar residues" evidence="23">
    <location>
        <begin position="853"/>
        <end position="864"/>
    </location>
</feature>
<dbReference type="SUPFAM" id="SSF81324">
    <property type="entry name" value="Voltage-gated potassium channels"/>
    <property type="match status" value="1"/>
</dbReference>
<keyword evidence="17" id="KW-0114">cAMP</keyword>
<comment type="catalytic activity">
    <reaction evidence="22">
        <text>Na(+)(in) = Na(+)(out)</text>
        <dbReference type="Rhea" id="RHEA:34963"/>
        <dbReference type="ChEBI" id="CHEBI:29101"/>
    </reaction>
</comment>
<dbReference type="GO" id="GO:0098855">
    <property type="term" value="C:HCN channel complex"/>
    <property type="evidence" value="ECO:0007669"/>
    <property type="project" value="TreeGrafter"/>
</dbReference>
<dbReference type="FunFam" id="2.60.120.10:FF:000007">
    <property type="entry name" value="Putative potassium/sodium hyperpolarization-activated cyclic nucleotide-gated channel 2"/>
    <property type="match status" value="1"/>
</dbReference>
<keyword evidence="7" id="KW-0116">cAMP-binding</keyword>
<dbReference type="Ensembl" id="ENSACDT00005020504.1">
    <property type="protein sequence ID" value="ENSACDP00005017055.1"/>
    <property type="gene ID" value="ENSACDG00005012455.1"/>
</dbReference>
<feature type="compositionally biased region" description="Low complexity" evidence="23">
    <location>
        <begin position="658"/>
        <end position="670"/>
    </location>
</feature>
<keyword evidence="12" id="KW-0630">Potassium</keyword>
<feature type="region of interest" description="Disordered" evidence="23">
    <location>
        <begin position="767"/>
        <end position="787"/>
    </location>
</feature>
<keyword evidence="9" id="KW-0547">Nucleotide-binding</keyword>
<evidence type="ECO:0000259" key="25">
    <source>
        <dbReference type="PROSITE" id="PS50042"/>
    </source>
</evidence>
<dbReference type="InterPro" id="IPR003938">
    <property type="entry name" value="K_chnl_volt-dep_EAG/ELK/ERG"/>
</dbReference>
<evidence type="ECO:0000256" key="14">
    <source>
        <dbReference type="ARBA" id="ARBA00023053"/>
    </source>
</evidence>
<keyword evidence="15" id="KW-0406">Ion transport</keyword>
<dbReference type="Gene3D" id="2.60.120.10">
    <property type="entry name" value="Jelly Rolls"/>
    <property type="match status" value="1"/>
</dbReference>
<keyword evidence="10" id="KW-0631">Potassium channel</keyword>
<sequence length="899" mass="99905">MLLFMVGNLIIIPVGITFFKEETTAPWIVFNVVSDTFFLMDLVLNFRTGIVIEDNTEIILDPERIKKKYLKTWFVVDFVSSIPVDYVFLIVEKGIDSEVYKTARALRIVRFTKILSLLRLLRLSRLIRYIHQWEEIFHMTYDLASAVMRIINLIGMMLLLCHWDGCLQFLVPMLQDFPQNCWVSINGMVNDSWSELYSFALFKSMSHMLCIGYGKQAPESMTDIWLTMLSMIVGATCYAMFIGHATALIQSLDSSRRQYQEKYKQVEQYMSFHKLPADFRQKIHDYYEHRYQGKMFDEDSILGELNEPLREEIVNFNCRKLVASMPLFANADPNFVTAMLTKLKFEVFQPGDYIIREGTIGKKMYFIQHGVVSILTKGNKEMKLSDGSYFGEICLLTRGRRTASVRADTYCRLYSLSVDNFNEVLEEYPMMRRAFETVAIDRLDRIGKKNSILLHKVQHDLNSGVFNNQENEIIQEIVKYDREMVQQAELQQHTAMYSPVQPQVTSAIATLQQAVAMSFCPQMASPLVGSMPQPPTPHANPSPSQDQAPTALPASTSALAAASPPSQSPLASRTFAYGGAKGQLGSQLSLSQQQAPGSPPRLAVHKSTQALHTSSLSQDSRPLSASQPSLPHGLAAGSTQSPPASARESCASIGGGPAAASPSSAPPRGATCPPAATEPGGQGPAPSAHLAIQPILCNKRQHLTELRTTPSLRLLRHRPSLPRLRLLLAALPVLRRCQQAQPQAGLQEAGLAFAELLPRQQSATAKSLLPDPFPASPGWTPRGCSGRTAPRQQLLQELGHRHSPRGGGWGWKARGGSWLKPQGADASSPGWGLAPAPASPFCQLRQQMLQESFASLSAAKQSPRCNRPPDNRTPTSQHGDSRRSRRGEPRQPSDFKQRC</sequence>
<dbReference type="CDD" id="cd00038">
    <property type="entry name" value="CAP_ED"/>
    <property type="match status" value="1"/>
</dbReference>
<keyword evidence="5" id="KW-1003">Cell membrane</keyword>
<evidence type="ECO:0000313" key="27">
    <source>
        <dbReference type="Proteomes" id="UP000694521"/>
    </source>
</evidence>
<accession>A0A8B9E667</accession>
<evidence type="ECO:0000256" key="23">
    <source>
        <dbReference type="SAM" id="MobiDB-lite"/>
    </source>
</evidence>
<keyword evidence="11" id="KW-0851">Voltage-gated channel</keyword>
<dbReference type="PROSITE" id="PS50042">
    <property type="entry name" value="CNMP_BINDING_3"/>
    <property type="match status" value="1"/>
</dbReference>
<keyword evidence="18" id="KW-0739">Sodium transport</keyword>
<evidence type="ECO:0000256" key="2">
    <source>
        <dbReference type="ARBA" id="ARBA00006305"/>
    </source>
</evidence>
<evidence type="ECO:0000256" key="11">
    <source>
        <dbReference type="ARBA" id="ARBA00022882"/>
    </source>
</evidence>
<dbReference type="InterPro" id="IPR018490">
    <property type="entry name" value="cNMP-bd_dom_sf"/>
</dbReference>
<reference evidence="26" key="2">
    <citation type="submission" date="2025-09" db="UniProtKB">
        <authorList>
            <consortium name="Ensembl"/>
        </authorList>
    </citation>
    <scope>IDENTIFICATION</scope>
</reference>
<evidence type="ECO:0000256" key="7">
    <source>
        <dbReference type="ARBA" id="ARBA00022566"/>
    </source>
</evidence>
<dbReference type="FunFam" id="1.10.287.630:FF:000002">
    <property type="entry name" value="Potassium/sodium hyperpolarization-activated cyclic nucleotide-gated channel 4"/>
    <property type="match status" value="1"/>
</dbReference>
<evidence type="ECO:0000256" key="12">
    <source>
        <dbReference type="ARBA" id="ARBA00022958"/>
    </source>
</evidence>
<dbReference type="PANTHER" id="PTHR45689:SF11">
    <property type="entry name" value="POTASSIUM_SODIUM HYPERPOLARIZATION-ACTIVATED CYCLIC NUCLEOTIDE-GATED CHANNEL 2"/>
    <property type="match status" value="1"/>
</dbReference>
<evidence type="ECO:0000256" key="18">
    <source>
        <dbReference type="ARBA" id="ARBA00023201"/>
    </source>
</evidence>
<dbReference type="Gene3D" id="1.10.287.630">
    <property type="entry name" value="Helix hairpin bin"/>
    <property type="match status" value="1"/>
</dbReference>
<evidence type="ECO:0000256" key="3">
    <source>
        <dbReference type="ARBA" id="ARBA00022448"/>
    </source>
</evidence>
<feature type="compositionally biased region" description="Polar residues" evidence="23">
    <location>
        <begin position="606"/>
        <end position="629"/>
    </location>
</feature>
<evidence type="ECO:0000256" key="20">
    <source>
        <dbReference type="ARBA" id="ARBA00023303"/>
    </source>
</evidence>
<comment type="subcellular location">
    <subcellularLocation>
        <location evidence="1">Cell membrane</location>
        <topology evidence="1">Multi-pass membrane protein</topology>
    </subcellularLocation>
</comment>
<keyword evidence="8" id="KW-0812">Transmembrane</keyword>
<evidence type="ECO:0000256" key="13">
    <source>
        <dbReference type="ARBA" id="ARBA00022989"/>
    </source>
</evidence>
<evidence type="ECO:0000256" key="15">
    <source>
        <dbReference type="ARBA" id="ARBA00023065"/>
    </source>
</evidence>
<reference evidence="26" key="1">
    <citation type="submission" date="2025-08" db="UniProtKB">
        <authorList>
            <consortium name="Ensembl"/>
        </authorList>
    </citation>
    <scope>IDENTIFICATION</scope>
</reference>
<dbReference type="InterPro" id="IPR000595">
    <property type="entry name" value="cNMP-bd_dom"/>
</dbReference>
<evidence type="ECO:0000256" key="22">
    <source>
        <dbReference type="ARBA" id="ARBA00036239"/>
    </source>
</evidence>
<dbReference type="Pfam" id="PF00520">
    <property type="entry name" value="Ion_trans"/>
    <property type="match status" value="1"/>
</dbReference>
<dbReference type="InterPro" id="IPR018488">
    <property type="entry name" value="cNMP-bd_CS"/>
</dbReference>
<evidence type="ECO:0000256" key="8">
    <source>
        <dbReference type="ARBA" id="ARBA00022692"/>
    </source>
</evidence>
<evidence type="ECO:0000256" key="24">
    <source>
        <dbReference type="SAM" id="SignalP"/>
    </source>
</evidence>
<comment type="catalytic activity">
    <reaction evidence="21">
        <text>K(+)(in) = K(+)(out)</text>
        <dbReference type="Rhea" id="RHEA:29463"/>
        <dbReference type="ChEBI" id="CHEBI:29103"/>
    </reaction>
</comment>
<dbReference type="PROSITE" id="PS00888">
    <property type="entry name" value="CNMP_BINDING_1"/>
    <property type="match status" value="1"/>
</dbReference>
<keyword evidence="14" id="KW-0915">Sodium</keyword>
<keyword evidence="20" id="KW-0407">Ion channel</keyword>
<feature type="region of interest" description="Disordered" evidence="23">
    <location>
        <begin position="527"/>
        <end position="573"/>
    </location>
</feature>
<dbReference type="GO" id="GO:0030552">
    <property type="term" value="F:cAMP binding"/>
    <property type="evidence" value="ECO:0007669"/>
    <property type="project" value="UniProtKB-KW"/>
</dbReference>
<keyword evidence="6" id="KW-0633">Potassium transport</keyword>
<feature type="compositionally biased region" description="Basic and acidic residues" evidence="23">
    <location>
        <begin position="879"/>
        <end position="899"/>
    </location>
</feature>
<feature type="signal peptide" evidence="24">
    <location>
        <begin position="1"/>
        <end position="17"/>
    </location>
</feature>
<dbReference type="SUPFAM" id="SSF51206">
    <property type="entry name" value="cAMP-binding domain-like"/>
    <property type="match status" value="1"/>
</dbReference>
<keyword evidence="13" id="KW-1133">Transmembrane helix</keyword>
<evidence type="ECO:0000256" key="1">
    <source>
        <dbReference type="ARBA" id="ARBA00004651"/>
    </source>
</evidence>
<dbReference type="GO" id="GO:0030424">
    <property type="term" value="C:axon"/>
    <property type="evidence" value="ECO:0007669"/>
    <property type="project" value="TreeGrafter"/>
</dbReference>
<keyword evidence="24" id="KW-0732">Signal</keyword>
<organism evidence="26 27">
    <name type="scientific">Anser cygnoides</name>
    <name type="common">Swan goose</name>
    <dbReference type="NCBI Taxonomy" id="8845"/>
    <lineage>
        <taxon>Eukaryota</taxon>
        <taxon>Metazoa</taxon>
        <taxon>Chordata</taxon>
        <taxon>Craniata</taxon>
        <taxon>Vertebrata</taxon>
        <taxon>Euteleostomi</taxon>
        <taxon>Archelosauria</taxon>
        <taxon>Archosauria</taxon>
        <taxon>Dinosauria</taxon>
        <taxon>Saurischia</taxon>
        <taxon>Theropoda</taxon>
        <taxon>Coelurosauria</taxon>
        <taxon>Aves</taxon>
        <taxon>Neognathae</taxon>
        <taxon>Galloanserae</taxon>
        <taxon>Anseriformes</taxon>
        <taxon>Anatidae</taxon>
        <taxon>Anserinae</taxon>
        <taxon>Anser</taxon>
    </lineage>
</organism>
<keyword evidence="27" id="KW-1185">Reference proteome</keyword>
<proteinExistence type="inferred from homology"/>
<comment type="similarity">
    <text evidence="2">Belongs to the potassium channel HCN family.</text>
</comment>
<feature type="compositionally biased region" description="Low complexity" evidence="23">
    <location>
        <begin position="586"/>
        <end position="596"/>
    </location>
</feature>
<feature type="region of interest" description="Disordered" evidence="23">
    <location>
        <begin position="586"/>
        <end position="688"/>
    </location>
</feature>
<keyword evidence="4" id="KW-0894">Sodium channel</keyword>
<dbReference type="GO" id="GO:0005272">
    <property type="term" value="F:sodium channel activity"/>
    <property type="evidence" value="ECO:0007669"/>
    <property type="project" value="UniProtKB-KW"/>
</dbReference>
<dbReference type="InterPro" id="IPR051413">
    <property type="entry name" value="K/Na_HCN_channel"/>
</dbReference>
<keyword evidence="3" id="KW-0813">Transport</keyword>
<evidence type="ECO:0000256" key="17">
    <source>
        <dbReference type="ARBA" id="ARBA00023149"/>
    </source>
</evidence>
<evidence type="ECO:0000256" key="9">
    <source>
        <dbReference type="ARBA" id="ARBA00022741"/>
    </source>
</evidence>
<dbReference type="InterPro" id="IPR014710">
    <property type="entry name" value="RmlC-like_jellyroll"/>
</dbReference>
<dbReference type="SMART" id="SM00100">
    <property type="entry name" value="cNMP"/>
    <property type="match status" value="1"/>
</dbReference>
<dbReference type="GO" id="GO:0030425">
    <property type="term" value="C:dendrite"/>
    <property type="evidence" value="ECO:0007669"/>
    <property type="project" value="TreeGrafter"/>
</dbReference>
<dbReference type="GO" id="GO:0005249">
    <property type="term" value="F:voltage-gated potassium channel activity"/>
    <property type="evidence" value="ECO:0007669"/>
    <property type="project" value="InterPro"/>
</dbReference>
<dbReference type="Gene3D" id="1.10.287.70">
    <property type="match status" value="1"/>
</dbReference>
<feature type="chain" id="PRO_5034458650" evidence="24">
    <location>
        <begin position="18"/>
        <end position="899"/>
    </location>
</feature>
<dbReference type="Pfam" id="PF00027">
    <property type="entry name" value="cNMP_binding"/>
    <property type="match status" value="1"/>
</dbReference>
<keyword evidence="16" id="KW-0472">Membrane</keyword>